<proteinExistence type="predicted"/>
<dbReference type="PANTHER" id="PTHR35342">
    <property type="entry name" value="TRICARBOXYLIC TRANSPORT PROTEIN"/>
    <property type="match status" value="1"/>
</dbReference>
<dbReference type="Proteomes" id="UP000058114">
    <property type="component" value="Chromosome"/>
</dbReference>
<evidence type="ECO:0000256" key="1">
    <source>
        <dbReference type="SAM" id="MobiDB-lite"/>
    </source>
</evidence>
<feature type="compositionally biased region" description="Basic residues" evidence="1">
    <location>
        <begin position="290"/>
        <end position="304"/>
    </location>
</feature>
<feature type="domain" description="DUF112" evidence="3">
    <location>
        <begin position="20"/>
        <end position="231"/>
    </location>
</feature>
<feature type="transmembrane region" description="Helical" evidence="2">
    <location>
        <begin position="20"/>
        <end position="39"/>
    </location>
</feature>
<dbReference type="InterPro" id="IPR002823">
    <property type="entry name" value="DUF112_TM"/>
</dbReference>
<dbReference type="KEGG" id="asr:WL1483_599"/>
<keyword evidence="2" id="KW-0812">Transmembrane</keyword>
<feature type="transmembrane region" description="Helical" evidence="2">
    <location>
        <begin position="172"/>
        <end position="193"/>
    </location>
</feature>
<gene>
    <name evidence="4" type="ORF">WL1483_599</name>
</gene>
<feature type="transmembrane region" description="Helical" evidence="2">
    <location>
        <begin position="109"/>
        <end position="134"/>
    </location>
</feature>
<keyword evidence="2" id="KW-0472">Membrane</keyword>
<feature type="transmembrane region" description="Helical" evidence="2">
    <location>
        <begin position="205"/>
        <end position="225"/>
    </location>
</feature>
<protein>
    <submittedName>
        <fullName evidence="4">Tripartite tricarboxylate transporter TctA</fullName>
    </submittedName>
</protein>
<evidence type="ECO:0000259" key="3">
    <source>
        <dbReference type="Pfam" id="PF01970"/>
    </source>
</evidence>
<dbReference type="EMBL" id="CP013067">
    <property type="protein sequence ID" value="ALP40018.1"/>
    <property type="molecule type" value="Genomic_DNA"/>
</dbReference>
<dbReference type="AlphaFoldDB" id="A0A0S2SEE8"/>
<dbReference type="Pfam" id="PF01970">
    <property type="entry name" value="TctA"/>
    <property type="match status" value="1"/>
</dbReference>
<name>A0A0S2SEE8_9GAMM</name>
<organism evidence="4 5">
    <name type="scientific">Aeromonas schubertii</name>
    <dbReference type="NCBI Taxonomy" id="652"/>
    <lineage>
        <taxon>Bacteria</taxon>
        <taxon>Pseudomonadati</taxon>
        <taxon>Pseudomonadota</taxon>
        <taxon>Gammaproteobacteria</taxon>
        <taxon>Aeromonadales</taxon>
        <taxon>Aeromonadaceae</taxon>
        <taxon>Aeromonas</taxon>
    </lineage>
</organism>
<feature type="transmembrane region" description="Helical" evidence="2">
    <location>
        <begin position="140"/>
        <end position="160"/>
    </location>
</feature>
<reference evidence="4 5" key="2">
    <citation type="journal article" date="2016" name="Genome Announc.">
        <title>Complete Genome Sequence of the Highly Virulent Aeromonas schubertii Strain WL1483, Isolated from Diseased Snakehead Fish (Channa argus) in China.</title>
        <authorList>
            <person name="Liu L."/>
            <person name="Li N."/>
            <person name="Zhang D."/>
            <person name="Fu X."/>
            <person name="Shi C."/>
            <person name="Lin Q."/>
            <person name="Hao G."/>
        </authorList>
    </citation>
    <scope>NUCLEOTIDE SEQUENCE [LARGE SCALE GENOMIC DNA]</scope>
    <source>
        <strain evidence="4 5">WL1483</strain>
    </source>
</reference>
<keyword evidence="2" id="KW-1133">Transmembrane helix</keyword>
<evidence type="ECO:0000313" key="5">
    <source>
        <dbReference type="Proteomes" id="UP000058114"/>
    </source>
</evidence>
<sequence>MDTWMYLAQGFAVALTPENLLIALIGCFVGTVVGLLPGLGPINGVAILLPLAFALKLPPESALILLATVYIGCEYGGRISSILLNVPGDAAAIMTALDGYPMAKQGRAGVALSISAVSSFVGSLLAIGGIILFAPALACWSLAFGPAEYFALMVFAIACLGSMMSQNPLKSFLAALIGLGLATVGVDANTGVYRFTFDSVHLSDGIQFIVVVIGLFSVSEILLMLEHTKGGQQLVLPDRSPAVQLPRADPVHRHHAALGHRRLLRRYPAGGRRHHRQRPHLYDREAPGRPARHLRPGRYPRRGGPRGGQQRLRLWLLHPHADPGCAGFGHHGGDDGGPDPL</sequence>
<feature type="region of interest" description="Disordered" evidence="1">
    <location>
        <begin position="283"/>
        <end position="309"/>
    </location>
</feature>
<accession>A0A0S2SEE8</accession>
<dbReference type="PATRIC" id="fig|652.5.peg.2548"/>
<evidence type="ECO:0000313" key="4">
    <source>
        <dbReference type="EMBL" id="ALP40018.1"/>
    </source>
</evidence>
<evidence type="ECO:0000256" key="2">
    <source>
        <dbReference type="SAM" id="Phobius"/>
    </source>
</evidence>
<reference evidence="5" key="1">
    <citation type="submission" date="2015-10" db="EMBL/GenBank/DDBJ databases">
        <title>Complete Genome Sequence of Aeromonas schubertii strain WL1483.</title>
        <authorList>
            <person name="Liu L."/>
        </authorList>
    </citation>
    <scope>NUCLEOTIDE SEQUENCE [LARGE SCALE GENOMIC DNA]</scope>
    <source>
        <strain evidence="5">WL1483</strain>
    </source>
</reference>
<dbReference type="PANTHER" id="PTHR35342:SF5">
    <property type="entry name" value="TRICARBOXYLIC TRANSPORT PROTEIN"/>
    <property type="match status" value="1"/>
</dbReference>